<dbReference type="HOGENOM" id="CLU_132734_0_0_1"/>
<name>M2QXQ1_CERS8</name>
<dbReference type="Proteomes" id="UP000016930">
    <property type="component" value="Unassembled WGS sequence"/>
</dbReference>
<gene>
    <name evidence="2" type="ORF">CERSUDRAFT_101057</name>
</gene>
<dbReference type="EMBL" id="KB445872">
    <property type="protein sequence ID" value="EMD30717.1"/>
    <property type="molecule type" value="Genomic_DNA"/>
</dbReference>
<protein>
    <submittedName>
        <fullName evidence="2">Uncharacterized protein</fullName>
    </submittedName>
</protein>
<dbReference type="AlphaFoldDB" id="M2QXQ1"/>
<evidence type="ECO:0000313" key="2">
    <source>
        <dbReference type="EMBL" id="EMD30717.1"/>
    </source>
</evidence>
<feature type="compositionally biased region" description="Pro residues" evidence="1">
    <location>
        <begin position="87"/>
        <end position="98"/>
    </location>
</feature>
<accession>M2QXQ1</accession>
<evidence type="ECO:0000313" key="3">
    <source>
        <dbReference type="Proteomes" id="UP000016930"/>
    </source>
</evidence>
<organism evidence="2 3">
    <name type="scientific">Ceriporiopsis subvermispora (strain B)</name>
    <name type="common">White-rot fungus</name>
    <name type="synonym">Gelatoporia subvermispora</name>
    <dbReference type="NCBI Taxonomy" id="914234"/>
    <lineage>
        <taxon>Eukaryota</taxon>
        <taxon>Fungi</taxon>
        <taxon>Dikarya</taxon>
        <taxon>Basidiomycota</taxon>
        <taxon>Agaricomycotina</taxon>
        <taxon>Agaricomycetes</taxon>
        <taxon>Polyporales</taxon>
        <taxon>Gelatoporiaceae</taxon>
        <taxon>Gelatoporia</taxon>
    </lineage>
</organism>
<evidence type="ECO:0000256" key="1">
    <source>
        <dbReference type="SAM" id="MobiDB-lite"/>
    </source>
</evidence>
<keyword evidence="3" id="KW-1185">Reference proteome</keyword>
<reference evidence="2 3" key="1">
    <citation type="journal article" date="2012" name="Proc. Natl. Acad. Sci. U.S.A.">
        <title>Comparative genomics of Ceriporiopsis subvermispora and Phanerochaete chrysosporium provide insight into selective ligninolysis.</title>
        <authorList>
            <person name="Fernandez-Fueyo E."/>
            <person name="Ruiz-Duenas F.J."/>
            <person name="Ferreira P."/>
            <person name="Floudas D."/>
            <person name="Hibbett D.S."/>
            <person name="Canessa P."/>
            <person name="Larrondo L.F."/>
            <person name="James T.Y."/>
            <person name="Seelenfreund D."/>
            <person name="Lobos S."/>
            <person name="Polanco R."/>
            <person name="Tello M."/>
            <person name="Honda Y."/>
            <person name="Watanabe T."/>
            <person name="Watanabe T."/>
            <person name="Ryu J.S."/>
            <person name="Kubicek C.P."/>
            <person name="Schmoll M."/>
            <person name="Gaskell J."/>
            <person name="Hammel K.E."/>
            <person name="St John F.J."/>
            <person name="Vanden Wymelenberg A."/>
            <person name="Sabat G."/>
            <person name="Splinter BonDurant S."/>
            <person name="Syed K."/>
            <person name="Yadav J.S."/>
            <person name="Doddapaneni H."/>
            <person name="Subramanian V."/>
            <person name="Lavin J.L."/>
            <person name="Oguiza J.A."/>
            <person name="Perez G."/>
            <person name="Pisabarro A.G."/>
            <person name="Ramirez L."/>
            <person name="Santoyo F."/>
            <person name="Master E."/>
            <person name="Coutinho P.M."/>
            <person name="Henrissat B."/>
            <person name="Lombard V."/>
            <person name="Magnuson J.K."/>
            <person name="Kuees U."/>
            <person name="Hori C."/>
            <person name="Igarashi K."/>
            <person name="Samejima M."/>
            <person name="Held B.W."/>
            <person name="Barry K.W."/>
            <person name="LaButti K.M."/>
            <person name="Lapidus A."/>
            <person name="Lindquist E.A."/>
            <person name="Lucas S.M."/>
            <person name="Riley R."/>
            <person name="Salamov A.A."/>
            <person name="Hoffmeister D."/>
            <person name="Schwenk D."/>
            <person name="Hadar Y."/>
            <person name="Yarden O."/>
            <person name="de Vries R.P."/>
            <person name="Wiebenga A."/>
            <person name="Stenlid J."/>
            <person name="Eastwood D."/>
            <person name="Grigoriev I.V."/>
            <person name="Berka R.M."/>
            <person name="Blanchette R.A."/>
            <person name="Kersten P."/>
            <person name="Martinez A.T."/>
            <person name="Vicuna R."/>
            <person name="Cullen D."/>
        </authorList>
    </citation>
    <scope>NUCLEOTIDE SEQUENCE [LARGE SCALE GENOMIC DNA]</scope>
    <source>
        <strain evidence="2 3">B</strain>
    </source>
</reference>
<feature type="region of interest" description="Disordered" evidence="1">
    <location>
        <begin position="80"/>
        <end position="146"/>
    </location>
</feature>
<feature type="compositionally biased region" description="Low complexity" evidence="1">
    <location>
        <begin position="99"/>
        <end position="146"/>
    </location>
</feature>
<proteinExistence type="predicted"/>
<sequence>MPPPPIPFALSPQRLAAATIAPPLQPVAGPSNSVELNGHIFRHLPAHLAQAVAALPTLMQPLCITHTIQHARSIAPLFSPINTAQPAPTPAQPTPAQPVPAAAQPAFAPASTQPASAPAPAQPTPAAAQPVPAAAQPAPAPAQPAAAAAAPLNTVLPRARRTVEHGIGLMSG</sequence>